<dbReference type="InterPro" id="IPR019906">
    <property type="entry name" value="Ribosomal_uL6_bac-type"/>
</dbReference>
<dbReference type="HAMAP" id="MF_01365_B">
    <property type="entry name" value="Ribosomal_uL6_B"/>
    <property type="match status" value="1"/>
</dbReference>
<reference evidence="11" key="1">
    <citation type="submission" date="2017-10" db="EMBL/GenBank/DDBJ databases">
        <title>Paulinella longichromatophora chromatophore genome.</title>
        <authorList>
            <person name="Lhee D."/>
            <person name="Yoon H.S."/>
        </authorList>
    </citation>
    <scope>NUCLEOTIDE SEQUENCE</scope>
</reference>
<dbReference type="FunFam" id="3.90.930.12:FF:000002">
    <property type="entry name" value="50S ribosomal protein L6"/>
    <property type="match status" value="1"/>
</dbReference>
<keyword evidence="2" id="KW-0699">rRNA-binding</keyword>
<dbReference type="PRINTS" id="PR00059">
    <property type="entry name" value="RIBOSOMALL6"/>
</dbReference>
<evidence type="ECO:0000256" key="9">
    <source>
        <dbReference type="RuleBase" id="RU003869"/>
    </source>
</evidence>
<evidence type="ECO:0000256" key="8">
    <source>
        <dbReference type="ARBA" id="ARBA00079841"/>
    </source>
</evidence>
<evidence type="ECO:0000313" key="11">
    <source>
        <dbReference type="EMBL" id="AUG32562.1"/>
    </source>
</evidence>
<evidence type="ECO:0000256" key="1">
    <source>
        <dbReference type="ARBA" id="ARBA00009356"/>
    </source>
</evidence>
<dbReference type="Gene3D" id="3.90.930.12">
    <property type="entry name" value="Ribosomal protein L6, alpha-beta domain"/>
    <property type="match status" value="2"/>
</dbReference>
<evidence type="ECO:0000256" key="3">
    <source>
        <dbReference type="ARBA" id="ARBA00022884"/>
    </source>
</evidence>
<gene>
    <name evidence="11" type="primary">rpl6</name>
    <name evidence="11" type="ORF">PLO_574</name>
</gene>
<protein>
    <recommendedName>
        <fullName evidence="7">Large ribosomal subunit protein uL6c</fullName>
    </recommendedName>
    <alternativeName>
        <fullName evidence="8">50S ribosomal protein L6, chloroplastic</fullName>
    </alternativeName>
</protein>
<dbReference type="InterPro" id="IPR002358">
    <property type="entry name" value="Ribosomal_uL6_CS"/>
</dbReference>
<dbReference type="InterPro" id="IPR000702">
    <property type="entry name" value="Ribosomal_uL6-like"/>
</dbReference>
<organism evidence="11">
    <name type="scientific">Paulinella longichromatophora</name>
    <dbReference type="NCBI Taxonomy" id="1708747"/>
    <lineage>
        <taxon>Eukaryota</taxon>
        <taxon>Sar</taxon>
        <taxon>Rhizaria</taxon>
        <taxon>Cercozoa</taxon>
        <taxon>Imbricatea</taxon>
        <taxon>Silicofilosea</taxon>
        <taxon>Euglyphida</taxon>
        <taxon>Paulinellidae</taxon>
        <taxon>Paulinella</taxon>
    </lineage>
</organism>
<evidence type="ECO:0000256" key="4">
    <source>
        <dbReference type="ARBA" id="ARBA00022980"/>
    </source>
</evidence>
<keyword evidence="5 9" id="KW-0687">Ribonucleoprotein</keyword>
<dbReference type="GO" id="GO:0002181">
    <property type="term" value="P:cytoplasmic translation"/>
    <property type="evidence" value="ECO:0007669"/>
    <property type="project" value="TreeGrafter"/>
</dbReference>
<dbReference type="GO" id="GO:0019843">
    <property type="term" value="F:rRNA binding"/>
    <property type="evidence" value="ECO:0007669"/>
    <property type="project" value="UniProtKB-KW"/>
</dbReference>
<keyword evidence="3" id="KW-0694">RNA-binding</keyword>
<dbReference type="AlphaFoldDB" id="A0A2H4ZPV3"/>
<evidence type="ECO:0000256" key="2">
    <source>
        <dbReference type="ARBA" id="ARBA00022730"/>
    </source>
</evidence>
<dbReference type="FunFam" id="3.90.930.12:FF:000001">
    <property type="entry name" value="50S ribosomal protein L6"/>
    <property type="match status" value="1"/>
</dbReference>
<keyword evidence="11" id="KW-0934">Plastid</keyword>
<dbReference type="Pfam" id="PF00347">
    <property type="entry name" value="Ribosomal_L6"/>
    <property type="match status" value="2"/>
</dbReference>
<dbReference type="GO" id="GO:0003735">
    <property type="term" value="F:structural constituent of ribosome"/>
    <property type="evidence" value="ECO:0007669"/>
    <property type="project" value="InterPro"/>
</dbReference>
<dbReference type="InterPro" id="IPR020040">
    <property type="entry name" value="Ribosomal_uL6_a/b-dom"/>
</dbReference>
<dbReference type="PROSITE" id="PS00525">
    <property type="entry name" value="RIBOSOMAL_L6_1"/>
    <property type="match status" value="1"/>
</dbReference>
<name>A0A2H4ZPV3_9EUKA</name>
<feature type="domain" description="Large ribosomal subunit protein uL6 alpha-beta" evidence="10">
    <location>
        <begin position="11"/>
        <end position="80"/>
    </location>
</feature>
<evidence type="ECO:0000256" key="7">
    <source>
        <dbReference type="ARBA" id="ARBA00069413"/>
    </source>
</evidence>
<dbReference type="InterPro" id="IPR036789">
    <property type="entry name" value="Ribosomal_uL6-like_a/b-dom_sf"/>
</dbReference>
<geneLocation type="plastid" evidence="11"/>
<feature type="domain" description="Large ribosomal subunit protein uL6 alpha-beta" evidence="10">
    <location>
        <begin position="90"/>
        <end position="164"/>
    </location>
</feature>
<evidence type="ECO:0000259" key="10">
    <source>
        <dbReference type="Pfam" id="PF00347"/>
    </source>
</evidence>
<dbReference type="PIRSF" id="PIRSF002162">
    <property type="entry name" value="Ribosomal_L6"/>
    <property type="match status" value="1"/>
</dbReference>
<dbReference type="PANTHER" id="PTHR11655:SF14">
    <property type="entry name" value="LARGE RIBOSOMAL SUBUNIT PROTEIN UL6M"/>
    <property type="match status" value="1"/>
</dbReference>
<accession>A0A2H4ZPV3</accession>
<dbReference type="SUPFAM" id="SSF56053">
    <property type="entry name" value="Ribosomal protein L6"/>
    <property type="match status" value="2"/>
</dbReference>
<evidence type="ECO:0000256" key="5">
    <source>
        <dbReference type="ARBA" id="ARBA00023274"/>
    </source>
</evidence>
<dbReference type="NCBIfam" id="TIGR03654">
    <property type="entry name" value="L6_bact"/>
    <property type="match status" value="1"/>
</dbReference>
<proteinExistence type="inferred from homology"/>
<sequence>MSRIGKQPIPIPDKVTVTIAGPLVTVQGPKGALSRTLPQGVTINQQDSSLLVSPSSDTRRSRERHGLCRTLIANMIEGVNIGYTRKLEIIGVGYRAQLKGKTLVVSAGYSHPVEMIPPAGITFSVEGNTNVFVSGNNKEVVGNEAAKVRAIRPPEPYKGKGIKYQNERILRKAGKSGKK</sequence>
<evidence type="ECO:0000256" key="6">
    <source>
        <dbReference type="ARBA" id="ARBA00055700"/>
    </source>
</evidence>
<dbReference type="EMBL" id="MG264610">
    <property type="protein sequence ID" value="AUG32562.1"/>
    <property type="molecule type" value="Genomic_DNA"/>
</dbReference>
<comment type="function">
    <text evidence="6">Binds 23S rRNA.</text>
</comment>
<comment type="similarity">
    <text evidence="1 9">Belongs to the universal ribosomal protein uL6 family.</text>
</comment>
<dbReference type="GO" id="GO:0022625">
    <property type="term" value="C:cytosolic large ribosomal subunit"/>
    <property type="evidence" value="ECO:0007669"/>
    <property type="project" value="TreeGrafter"/>
</dbReference>
<keyword evidence="4 9" id="KW-0689">Ribosomal protein</keyword>
<dbReference type="PANTHER" id="PTHR11655">
    <property type="entry name" value="60S/50S RIBOSOMAL PROTEIN L6/L9"/>
    <property type="match status" value="1"/>
</dbReference>